<comment type="caution">
    <text evidence="6">The sequence shown here is derived from an EMBL/GenBank/DDBJ whole genome shotgun (WGS) entry which is preliminary data.</text>
</comment>
<dbReference type="PANTHER" id="PTHR40038:SF1">
    <property type="entry name" value="MEMBRANE-ASSOCIATED PROTEIN TCAA"/>
    <property type="match status" value="1"/>
</dbReference>
<evidence type="ECO:0000259" key="5">
    <source>
        <dbReference type="Pfam" id="PF22820"/>
    </source>
</evidence>
<accession>A0A0R1YGE9</accession>
<reference evidence="6 7" key="1">
    <citation type="journal article" date="2015" name="Genome Announc.">
        <title>Expanding the biotechnology potential of lactobacilli through comparative genomics of 213 strains and associated genera.</title>
        <authorList>
            <person name="Sun Z."/>
            <person name="Harris H.M."/>
            <person name="McCann A."/>
            <person name="Guo C."/>
            <person name="Argimon S."/>
            <person name="Zhang W."/>
            <person name="Yang X."/>
            <person name="Jeffery I.B."/>
            <person name="Cooney J.C."/>
            <person name="Kagawa T.F."/>
            <person name="Liu W."/>
            <person name="Song Y."/>
            <person name="Salvetti E."/>
            <person name="Wrobel A."/>
            <person name="Rasinkangas P."/>
            <person name="Parkhill J."/>
            <person name="Rea M.C."/>
            <person name="O'Sullivan O."/>
            <person name="Ritari J."/>
            <person name="Douillard F.P."/>
            <person name="Paul Ross R."/>
            <person name="Yang R."/>
            <person name="Briner A.E."/>
            <person name="Felis G.E."/>
            <person name="de Vos W.M."/>
            <person name="Barrangou R."/>
            <person name="Klaenhammer T.R."/>
            <person name="Caufield P.W."/>
            <person name="Cui Y."/>
            <person name="Zhang H."/>
            <person name="O'Toole P.W."/>
        </authorList>
    </citation>
    <scope>NUCLEOTIDE SEQUENCE [LARGE SCALE GENOMIC DNA]</scope>
    <source>
        <strain evidence="6 7">DSM 18390</strain>
    </source>
</reference>
<name>A0A0R1YGE9_9LACO</name>
<keyword evidence="2" id="KW-0472">Membrane</keyword>
<feature type="compositionally biased region" description="Polar residues" evidence="1">
    <location>
        <begin position="49"/>
        <end position="59"/>
    </location>
</feature>
<keyword evidence="2" id="KW-0812">Transmembrane</keyword>
<dbReference type="InterPro" id="IPR026870">
    <property type="entry name" value="Zinc_ribbon_dom"/>
</dbReference>
<feature type="domain" description="Zinc-ribbon" evidence="3">
    <location>
        <begin position="7"/>
        <end position="28"/>
    </location>
</feature>
<dbReference type="PANTHER" id="PTHR40038">
    <property type="entry name" value="MEMBRANE-ASSOCIATED PROTEIN TCAA"/>
    <property type="match status" value="1"/>
</dbReference>
<protein>
    <recommendedName>
        <fullName evidence="8">Zinc-ribbon domain-containing protein</fullName>
    </recommendedName>
</protein>
<organism evidence="6 7">
    <name type="scientific">Lentilactobacillus parafarraginis DSM 18390 = JCM 14109</name>
    <dbReference type="NCBI Taxonomy" id="1423786"/>
    <lineage>
        <taxon>Bacteria</taxon>
        <taxon>Bacillati</taxon>
        <taxon>Bacillota</taxon>
        <taxon>Bacilli</taxon>
        <taxon>Lactobacillales</taxon>
        <taxon>Lactobacillaceae</taxon>
        <taxon>Lentilactobacillus</taxon>
    </lineage>
</organism>
<proteinExistence type="predicted"/>
<dbReference type="EMBL" id="AZFZ01000114">
    <property type="protein sequence ID" value="KRM38179.1"/>
    <property type="molecule type" value="Genomic_DNA"/>
</dbReference>
<feature type="domain" description="TcaA second" evidence="4">
    <location>
        <begin position="97"/>
        <end position="183"/>
    </location>
</feature>
<evidence type="ECO:0000256" key="1">
    <source>
        <dbReference type="SAM" id="MobiDB-lite"/>
    </source>
</evidence>
<evidence type="ECO:0000256" key="2">
    <source>
        <dbReference type="SAM" id="Phobius"/>
    </source>
</evidence>
<evidence type="ECO:0000313" key="6">
    <source>
        <dbReference type="EMBL" id="KRM38179.1"/>
    </source>
</evidence>
<evidence type="ECO:0000259" key="3">
    <source>
        <dbReference type="Pfam" id="PF13240"/>
    </source>
</evidence>
<dbReference type="Pfam" id="PF13240">
    <property type="entry name" value="Zn_Ribbon_1"/>
    <property type="match status" value="1"/>
</dbReference>
<feature type="domain" description="TcaA 4th" evidence="5">
    <location>
        <begin position="266"/>
        <end position="333"/>
    </location>
</feature>
<dbReference type="Pfam" id="PF22813">
    <property type="entry name" value="TcaA_2nd"/>
    <property type="match status" value="1"/>
</dbReference>
<dbReference type="PATRIC" id="fig|1423786.4.peg.309"/>
<keyword evidence="2" id="KW-1133">Transmembrane helix</keyword>
<gene>
    <name evidence="6" type="ORF">FD47_GL000303</name>
</gene>
<evidence type="ECO:0008006" key="8">
    <source>
        <dbReference type="Google" id="ProtNLM"/>
    </source>
</evidence>
<dbReference type="AlphaFoldDB" id="A0A0R1YGE9"/>
<dbReference type="InterPro" id="IPR054530">
    <property type="entry name" value="TcaA_4th"/>
</dbReference>
<evidence type="ECO:0000313" key="7">
    <source>
        <dbReference type="Proteomes" id="UP000051010"/>
    </source>
</evidence>
<dbReference type="InterPro" id="IPR054529">
    <property type="entry name" value="TcaA_2nd"/>
</dbReference>
<sequence length="474" mass="53571">MEKDQFFCPNCGTKISRSDVYCPECGYNIKKYLDTLQDQPAHQKPAATPKSTPHRSTQPVRRAPRKPIKKWQTFTGVTIIIILVGGYLFLNNYYGKKATANRLVTAIKQDQGKALAALITSNDPSFKPTSSNVEPMVTYYNQNKDKLATLKSDLTTTGFVNDRMRFVDSGHHFFVFHNYKLKVKPLYPQIQTNKKNAKLKINDNVVANQMNTTDPKKFGPYIPGEYHIQTSATVHGHKLVNNGDYSWINPSNYDLDIQSILQTISYSVKGQPGSKVYLSGKEIGKIGSNGYYDIKNYPFSQNMTISLSLKTQSGKVVNSQKTKVDMSMNNTTITPQYSGFATTDEASDLINSIWGDISDGTVTDTESANDDDYADYFIGGSTSVNYQEMIKMVDGYQKDDDILDYEMEPSIKSVVPYDVNQTKVVYDVKYTFDNDDHYHIQIFEYDAIIQKSGSGYKLKSNTMDHKVDDYDKDE</sequence>
<dbReference type="GO" id="GO:0005886">
    <property type="term" value="C:plasma membrane"/>
    <property type="evidence" value="ECO:0007669"/>
    <property type="project" value="UniProtKB-SubCell"/>
</dbReference>
<feature type="transmembrane region" description="Helical" evidence="2">
    <location>
        <begin position="71"/>
        <end position="90"/>
    </location>
</feature>
<dbReference type="Proteomes" id="UP000051010">
    <property type="component" value="Unassembled WGS sequence"/>
</dbReference>
<evidence type="ECO:0000259" key="4">
    <source>
        <dbReference type="Pfam" id="PF22813"/>
    </source>
</evidence>
<dbReference type="Pfam" id="PF22820">
    <property type="entry name" value="TcaA_3rd_4th"/>
    <property type="match status" value="1"/>
</dbReference>
<feature type="region of interest" description="Disordered" evidence="1">
    <location>
        <begin position="39"/>
        <end position="65"/>
    </location>
</feature>
<dbReference type="RefSeq" id="WP_054736630.1">
    <property type="nucleotide sequence ID" value="NZ_AZFZ01000114.1"/>
</dbReference>